<reference evidence="1 2" key="1">
    <citation type="journal article" date="2010" name="Genome Biol.">
        <title>A first genome assembly of the barley fungal pathogen Pyrenophora teres f. teres.</title>
        <authorList>
            <person name="Ellwood S.R."/>
            <person name="Liu Z."/>
            <person name="Syme R.A."/>
            <person name="Lai Z."/>
            <person name="Hane J.K."/>
            <person name="Keiper F."/>
            <person name="Moffat C.S."/>
            <person name="Oliver R.P."/>
            <person name="Friesen T.L."/>
        </authorList>
    </citation>
    <scope>NUCLEOTIDE SEQUENCE [LARGE SCALE GENOMIC DNA]</scope>
    <source>
        <strain evidence="1 2">0-1</strain>
    </source>
</reference>
<dbReference type="Proteomes" id="UP000001067">
    <property type="component" value="Unassembled WGS sequence"/>
</dbReference>
<keyword evidence="2" id="KW-1185">Reference proteome</keyword>
<evidence type="ECO:0000313" key="1">
    <source>
        <dbReference type="EMBL" id="EFQ90708.1"/>
    </source>
</evidence>
<evidence type="ECO:0000313" key="2">
    <source>
        <dbReference type="Proteomes" id="UP000001067"/>
    </source>
</evidence>
<dbReference type="OrthoDB" id="3681621at2759"/>
<dbReference type="AlphaFoldDB" id="E3RU76"/>
<gene>
    <name evidence="1" type="ORF">PTT_12624</name>
</gene>
<dbReference type="EMBL" id="GL535102">
    <property type="protein sequence ID" value="EFQ90708.1"/>
    <property type="molecule type" value="Genomic_DNA"/>
</dbReference>
<accession>E3RU76</accession>
<sequence>MTSTYTSSILPTQAYTQLYDLPPLPAPQLVAVNKTNIPETLEPSNTETTEPEFPTYPDSPSLFPILCPTEEDDETLLALSIGSPPELRTGIFTGVGLVEPVTASQDTSTRRLRRTGKLVLRRLNMAREIGHGAGEKGKGEEKCKCGSRAWLCGAKEGGCRKEAGVGAVVDNEYVGWVWTEGWNGGKVDGVEVGVGVLRPVGCIPVEVQGNTTE</sequence>
<name>E3RU76_PYRTT</name>
<protein>
    <submittedName>
        <fullName evidence="1">Uncharacterized protein</fullName>
    </submittedName>
</protein>
<proteinExistence type="predicted"/>
<organism evidence="2">
    <name type="scientific">Pyrenophora teres f. teres (strain 0-1)</name>
    <name type="common">Barley net blotch fungus</name>
    <name type="synonym">Drechslera teres f. teres</name>
    <dbReference type="NCBI Taxonomy" id="861557"/>
    <lineage>
        <taxon>Eukaryota</taxon>
        <taxon>Fungi</taxon>
        <taxon>Dikarya</taxon>
        <taxon>Ascomycota</taxon>
        <taxon>Pezizomycotina</taxon>
        <taxon>Dothideomycetes</taxon>
        <taxon>Pleosporomycetidae</taxon>
        <taxon>Pleosporales</taxon>
        <taxon>Pleosporineae</taxon>
        <taxon>Pleosporaceae</taxon>
        <taxon>Pyrenophora</taxon>
    </lineage>
</organism>
<dbReference type="KEGG" id="pte:PTT_12624"/>
<dbReference type="HOGENOM" id="CLU_1294997_0_0_1"/>